<evidence type="ECO:0000256" key="6">
    <source>
        <dbReference type="ARBA" id="ARBA00048451"/>
    </source>
</evidence>
<dbReference type="PROSITE" id="PS01125">
    <property type="entry name" value="ROK"/>
    <property type="match status" value="1"/>
</dbReference>
<dbReference type="Pfam" id="PF00480">
    <property type="entry name" value="ROK"/>
    <property type="match status" value="1"/>
</dbReference>
<dbReference type="SUPFAM" id="SSF53067">
    <property type="entry name" value="Actin-like ATPase domain"/>
    <property type="match status" value="1"/>
</dbReference>
<dbReference type="EC" id="2.7.1.4" evidence="5"/>
<dbReference type="RefSeq" id="WP_105997678.1">
    <property type="nucleotide sequence ID" value="NZ_CM009578.1"/>
</dbReference>
<dbReference type="InterPro" id="IPR049874">
    <property type="entry name" value="ROK_cs"/>
</dbReference>
<keyword evidence="8" id="KW-1185">Reference proteome</keyword>
<gene>
    <name evidence="7" type="ORF">CVO77_02115</name>
</gene>
<evidence type="ECO:0000313" key="8">
    <source>
        <dbReference type="Proteomes" id="UP000238954"/>
    </source>
</evidence>
<dbReference type="CDD" id="cd24067">
    <property type="entry name" value="ASKHA_NBD_ROK_BsFRK-like"/>
    <property type="match status" value="1"/>
</dbReference>
<comment type="caution">
    <text evidence="7">The sequence shown here is derived from an EMBL/GenBank/DDBJ whole genome shotgun (WGS) entry which is preliminary data.</text>
</comment>
<dbReference type="InterPro" id="IPR043129">
    <property type="entry name" value="ATPase_NBD"/>
</dbReference>
<evidence type="ECO:0000256" key="5">
    <source>
        <dbReference type="ARBA" id="ARBA00038887"/>
    </source>
</evidence>
<evidence type="ECO:0000313" key="7">
    <source>
        <dbReference type="EMBL" id="PQM27419.1"/>
    </source>
</evidence>
<dbReference type="PANTHER" id="PTHR42742:SF3">
    <property type="entry name" value="FRUCTOKINASE"/>
    <property type="match status" value="1"/>
</dbReference>
<dbReference type="AlphaFoldDB" id="A0A2S8B577"/>
<evidence type="ECO:0000256" key="3">
    <source>
        <dbReference type="ARBA" id="ARBA00022833"/>
    </source>
</evidence>
<dbReference type="GO" id="GO:0008865">
    <property type="term" value="F:fructokinase activity"/>
    <property type="evidence" value="ECO:0007669"/>
    <property type="project" value="UniProtKB-EC"/>
</dbReference>
<dbReference type="InterPro" id="IPR000600">
    <property type="entry name" value="ROK"/>
</dbReference>
<dbReference type="GO" id="GO:0046872">
    <property type="term" value="F:metal ion binding"/>
    <property type="evidence" value="ECO:0007669"/>
    <property type="project" value="UniProtKB-KW"/>
</dbReference>
<keyword evidence="4" id="KW-0460">Magnesium</keyword>
<evidence type="ECO:0000256" key="1">
    <source>
        <dbReference type="ARBA" id="ARBA00001946"/>
    </source>
</evidence>
<accession>A0A2S8B577</accession>
<dbReference type="EMBL" id="PHFW01000002">
    <property type="protein sequence ID" value="PQM27419.1"/>
    <property type="molecule type" value="Genomic_DNA"/>
</dbReference>
<organism evidence="7 8">
    <name type="scientific">Sphingopyxis lindanitolerans</name>
    <dbReference type="NCBI Taxonomy" id="2054227"/>
    <lineage>
        <taxon>Bacteria</taxon>
        <taxon>Pseudomonadati</taxon>
        <taxon>Pseudomonadota</taxon>
        <taxon>Alphaproteobacteria</taxon>
        <taxon>Sphingomonadales</taxon>
        <taxon>Sphingomonadaceae</taxon>
        <taxon>Sphingopyxis</taxon>
    </lineage>
</organism>
<dbReference type="PANTHER" id="PTHR42742">
    <property type="entry name" value="TRANSCRIPTIONAL REPRESSOR MPRA"/>
    <property type="match status" value="1"/>
</dbReference>
<keyword evidence="7" id="KW-0418">Kinase</keyword>
<dbReference type="Gene3D" id="3.30.420.40">
    <property type="match status" value="2"/>
</dbReference>
<keyword evidence="2" id="KW-0479">Metal-binding</keyword>
<keyword evidence="7" id="KW-0808">Transferase</keyword>
<dbReference type="Proteomes" id="UP000238954">
    <property type="component" value="Chromosome"/>
</dbReference>
<reference evidence="8" key="1">
    <citation type="submission" date="2017-11" db="EMBL/GenBank/DDBJ databases">
        <title>The complete genome sequence of Sphingopyxis pomeranensis sp. nov. strain WS5A3p.</title>
        <authorList>
            <person name="Kaminski M.A."/>
        </authorList>
    </citation>
    <scope>NUCLEOTIDE SEQUENCE [LARGE SCALE GENOMIC DNA]</scope>
    <source>
        <strain evidence="8">WS5A3p</strain>
    </source>
</reference>
<dbReference type="InterPro" id="IPR051804">
    <property type="entry name" value="Carb_Metab_Reg_Kinase/Isom"/>
</dbReference>
<name>A0A2S8B577_9SPHN</name>
<evidence type="ECO:0000256" key="4">
    <source>
        <dbReference type="ARBA" id="ARBA00022842"/>
    </source>
</evidence>
<comment type="cofactor">
    <cofactor evidence="1">
        <name>Mg(2+)</name>
        <dbReference type="ChEBI" id="CHEBI:18420"/>
    </cofactor>
</comment>
<sequence>MTDRIALVEAGGTKFIIGVARGDRAIEARTRIATTAPDETIGAAIDWLRAVGGDYAAVGIASFGPLDLDPGSPTWGQITRTTKPGWSGAAMAAPFARALGCPVAIDTDVNGAALAEYRWGAGRGCGSALYLTVGTGIGGGAVTGGRLVHGVSHPEMGHIRMPRHLDDWSFGGICPFHGDCLEGLASGPAIEARWGASLSYLPAEHPAHAIIAWYLAQAITSFRAILAPERIILGGGVMKTPVLLDRIRDAAVTAAGGYFTGVAEEMIVTPALGGDAGLLGALALTEVEGNLRAVVREGRGSNFEPAARNPSSG</sequence>
<comment type="catalytic activity">
    <reaction evidence="6">
        <text>D-fructose + ATP = D-fructose 6-phosphate + ADP + H(+)</text>
        <dbReference type="Rhea" id="RHEA:16125"/>
        <dbReference type="ChEBI" id="CHEBI:15378"/>
        <dbReference type="ChEBI" id="CHEBI:30616"/>
        <dbReference type="ChEBI" id="CHEBI:37721"/>
        <dbReference type="ChEBI" id="CHEBI:61527"/>
        <dbReference type="ChEBI" id="CHEBI:456216"/>
        <dbReference type="EC" id="2.7.1.4"/>
    </reaction>
</comment>
<proteinExistence type="predicted"/>
<protein>
    <recommendedName>
        <fullName evidence="5">fructokinase</fullName>
        <ecNumber evidence="5">2.7.1.4</ecNumber>
    </recommendedName>
</protein>
<keyword evidence="3" id="KW-0862">Zinc</keyword>
<evidence type="ECO:0000256" key="2">
    <source>
        <dbReference type="ARBA" id="ARBA00022723"/>
    </source>
</evidence>
<dbReference type="OrthoDB" id="9783435at2"/>